<dbReference type="FunFam" id="3.40.50.2020:FF:000005">
    <property type="entry name" value="Ribose-phosphate pyrophosphokinase 1"/>
    <property type="match status" value="1"/>
</dbReference>
<dbReference type="InterPro" id="IPR029099">
    <property type="entry name" value="Pribosyltran_N"/>
</dbReference>
<reference evidence="14 15" key="1">
    <citation type="journal article" date="2018" name="MBio">
        <title>Comparative Genomics Reveals the Core Gene Toolbox for the Fungus-Insect Symbiosis.</title>
        <authorList>
            <person name="Wang Y."/>
            <person name="Stata M."/>
            <person name="Wang W."/>
            <person name="Stajich J.E."/>
            <person name="White M.M."/>
            <person name="Moncalvo J.M."/>
        </authorList>
    </citation>
    <scope>NUCLEOTIDE SEQUENCE [LARGE SCALE GENOMIC DNA]</scope>
    <source>
        <strain evidence="14 15">SWE-8-4</strain>
    </source>
</reference>
<evidence type="ECO:0000256" key="12">
    <source>
        <dbReference type="PROSITE-ProRule" id="PRU00453"/>
    </source>
</evidence>
<evidence type="ECO:0000256" key="3">
    <source>
        <dbReference type="ARBA" id="ARBA00013247"/>
    </source>
</evidence>
<keyword evidence="6" id="KW-0545">Nucleotide biosynthesis</keyword>
<evidence type="ECO:0000259" key="13">
    <source>
        <dbReference type="PROSITE" id="PS51083"/>
    </source>
</evidence>
<accession>A0A2T9YT22</accession>
<keyword evidence="12" id="KW-0862">Zinc</keyword>
<dbReference type="AlphaFoldDB" id="A0A2T9YT22"/>
<dbReference type="NCBIfam" id="TIGR01251">
    <property type="entry name" value="ribP_PPkin"/>
    <property type="match status" value="1"/>
</dbReference>
<dbReference type="InterPro" id="IPR000842">
    <property type="entry name" value="PRib_PP_synth_CS"/>
</dbReference>
<dbReference type="OrthoDB" id="413572at2759"/>
<evidence type="ECO:0000313" key="14">
    <source>
        <dbReference type="EMBL" id="PVU95487.1"/>
    </source>
</evidence>
<comment type="similarity">
    <text evidence="2">Belongs to the ribose-phosphate pyrophosphokinase family.</text>
</comment>
<keyword evidence="4" id="KW-0808">Transferase</keyword>
<dbReference type="GO" id="GO:0009156">
    <property type="term" value="P:ribonucleoside monophosphate biosynthetic process"/>
    <property type="evidence" value="ECO:0007669"/>
    <property type="project" value="InterPro"/>
</dbReference>
<dbReference type="GO" id="GO:0008270">
    <property type="term" value="F:zinc ion binding"/>
    <property type="evidence" value="ECO:0007669"/>
    <property type="project" value="UniProtKB-UniRule"/>
</dbReference>
<keyword evidence="15" id="KW-1185">Reference proteome</keyword>
<keyword evidence="9" id="KW-0067">ATP-binding</keyword>
<keyword evidence="5" id="KW-0479">Metal-binding</keyword>
<dbReference type="CDD" id="cd06223">
    <property type="entry name" value="PRTases_typeI"/>
    <property type="match status" value="1"/>
</dbReference>
<keyword evidence="12" id="KW-0863">Zinc-finger</keyword>
<evidence type="ECO:0000256" key="8">
    <source>
        <dbReference type="ARBA" id="ARBA00022777"/>
    </source>
</evidence>
<dbReference type="Gene3D" id="3.30.60.190">
    <property type="match status" value="1"/>
</dbReference>
<name>A0A2T9YT22_9FUNG</name>
<dbReference type="SUPFAM" id="SSF144232">
    <property type="entry name" value="HIT/MYND zinc finger-like"/>
    <property type="match status" value="1"/>
</dbReference>
<evidence type="ECO:0000256" key="2">
    <source>
        <dbReference type="ARBA" id="ARBA00006478"/>
    </source>
</evidence>
<dbReference type="CDD" id="cd23024">
    <property type="entry name" value="zf-HIT_ZNHIT2-3"/>
    <property type="match status" value="1"/>
</dbReference>
<organism evidence="14 15">
    <name type="scientific">Smittium simulii</name>
    <dbReference type="NCBI Taxonomy" id="133385"/>
    <lineage>
        <taxon>Eukaryota</taxon>
        <taxon>Fungi</taxon>
        <taxon>Fungi incertae sedis</taxon>
        <taxon>Zoopagomycota</taxon>
        <taxon>Kickxellomycotina</taxon>
        <taxon>Harpellomycetes</taxon>
        <taxon>Harpellales</taxon>
        <taxon>Legeriomycetaceae</taxon>
        <taxon>Smittium</taxon>
    </lineage>
</organism>
<evidence type="ECO:0000256" key="7">
    <source>
        <dbReference type="ARBA" id="ARBA00022741"/>
    </source>
</evidence>
<dbReference type="GO" id="GO:0006015">
    <property type="term" value="P:5-phosphoribose 1-diphosphate biosynthetic process"/>
    <property type="evidence" value="ECO:0007669"/>
    <property type="project" value="TreeGrafter"/>
</dbReference>
<dbReference type="Pfam" id="PF13793">
    <property type="entry name" value="Pribosyltran_N"/>
    <property type="match status" value="1"/>
</dbReference>
<keyword evidence="8" id="KW-0418">Kinase</keyword>
<dbReference type="PANTHER" id="PTHR10210">
    <property type="entry name" value="RIBOSE-PHOSPHATE DIPHOSPHOKINASE FAMILY MEMBER"/>
    <property type="match status" value="1"/>
</dbReference>
<dbReference type="SUPFAM" id="SSF53271">
    <property type="entry name" value="PRTase-like"/>
    <property type="match status" value="1"/>
</dbReference>
<comment type="pathway">
    <text evidence="1">Metabolic intermediate biosynthesis; 5-phospho-alpha-D-ribose 1-diphosphate biosynthesis; 5-phospho-alpha-D-ribose 1-diphosphate from D-ribose 5-phosphate (route I): step 1/1.</text>
</comment>
<protein>
    <recommendedName>
        <fullName evidence="3">ribose-phosphate diphosphokinase</fullName>
        <ecNumber evidence="3">2.7.6.1</ecNumber>
    </recommendedName>
</protein>
<dbReference type="SMART" id="SM01400">
    <property type="entry name" value="Pribosyltran_N"/>
    <property type="match status" value="1"/>
</dbReference>
<comment type="catalytic activity">
    <reaction evidence="11">
        <text>D-ribose 5-phosphate + ATP = 5-phospho-alpha-D-ribose 1-diphosphate + AMP + H(+)</text>
        <dbReference type="Rhea" id="RHEA:15609"/>
        <dbReference type="ChEBI" id="CHEBI:15378"/>
        <dbReference type="ChEBI" id="CHEBI:30616"/>
        <dbReference type="ChEBI" id="CHEBI:58017"/>
        <dbReference type="ChEBI" id="CHEBI:78346"/>
        <dbReference type="ChEBI" id="CHEBI:456215"/>
        <dbReference type="EC" id="2.7.6.1"/>
    </reaction>
</comment>
<dbReference type="InterPro" id="IPR007529">
    <property type="entry name" value="Znf_HIT"/>
</dbReference>
<dbReference type="NCBIfam" id="NF002320">
    <property type="entry name" value="PRK01259.1"/>
    <property type="match status" value="1"/>
</dbReference>
<dbReference type="InterPro" id="IPR000836">
    <property type="entry name" value="PRTase_dom"/>
</dbReference>
<dbReference type="Pfam" id="PF04438">
    <property type="entry name" value="zf-HIT"/>
    <property type="match status" value="1"/>
</dbReference>
<dbReference type="Proteomes" id="UP000245383">
    <property type="component" value="Unassembled WGS sequence"/>
</dbReference>
<sequence>MSTNSIKILSGNSHPELSRLVAKRLGIDLARVTATKYSNQETAIIIGESVRDEDVYIIQSGCDEINDHLMELLIMINACKSASARRVSAVIPCFPYARQDKKDKSRAPISAKLVANMLTVAGADHVITMDLHASQIQGFFNCPVDNLYGETCVLSYIKEKIPDWKNAVIVSPDAGATSLADRLDLDFALIHKERKKANEVSRMVLVGDVKDKIAILVDDMADTCGTLGLAAKTLMDNSAVKVYAIVIHGVFSGKALQVISDSVLTKVVTTNTIPHESKKQLCSKLDTIDISPIFAEAIRRTHNDIMENSNKSIINYCEICASTVSKYTCPKCEIEYCSLECYKNEKHIQCSEGFYKTQIEENTLQPKPDNKQVAEITRMIKEHYENLLEDNDIDDEIYSKISEINENSFDLDSIWNALDQTEKKEFEQLFFSSTLSSKAIEIINYAATNFNPWWNKPCPIIEQIDSHKHDLNNFDQAKLVEMENKVNYEHDKSIEEDMLDGVYSSMDINYEDIPEIYSNIEPFTKISKVAPNPAVFNILYGIITSYVIIYRKFQGEMNKYCIDSVNLVCELYPPLFEKTVSITESLEEQIIICLQLSESVDSKIIHLKDLYSVLRFPSGMLISLSDIYQHLLTCQEEFCSNQENKTKKSKHNKKLLKMVNCALKRVYFYMSLVSSIGCAEESSILAAQNINLETSTKWVEMYIQTLEQEQKLHSHNLKSVIRVQPNNNKVLPVKMDKIEILD</sequence>
<evidence type="ECO:0000256" key="4">
    <source>
        <dbReference type="ARBA" id="ARBA00022679"/>
    </source>
</evidence>
<evidence type="ECO:0000256" key="6">
    <source>
        <dbReference type="ARBA" id="ARBA00022727"/>
    </source>
</evidence>
<feature type="domain" description="HIT-type" evidence="13">
    <location>
        <begin position="317"/>
        <end position="350"/>
    </location>
</feature>
<dbReference type="InterPro" id="IPR005946">
    <property type="entry name" value="Rib-P_diPkinase"/>
</dbReference>
<dbReference type="STRING" id="133385.A0A2T9YT22"/>
<comment type="caution">
    <text evidence="14">The sequence shown here is derived from an EMBL/GenBank/DDBJ whole genome shotgun (WGS) entry which is preliminary data.</text>
</comment>
<dbReference type="Pfam" id="PF14572">
    <property type="entry name" value="Pribosyl_synth"/>
    <property type="match status" value="1"/>
</dbReference>
<evidence type="ECO:0000256" key="11">
    <source>
        <dbReference type="ARBA" id="ARBA00049535"/>
    </source>
</evidence>
<dbReference type="InterPro" id="IPR029057">
    <property type="entry name" value="PRTase-like"/>
</dbReference>
<dbReference type="FunFam" id="3.40.50.2020:FF:000031">
    <property type="entry name" value="Probable PRS4-ribose-phosphate pyrophosphokinase 3"/>
    <property type="match status" value="1"/>
</dbReference>
<dbReference type="GO" id="GO:0004749">
    <property type="term" value="F:ribose phosphate diphosphokinase activity"/>
    <property type="evidence" value="ECO:0007669"/>
    <property type="project" value="UniProtKB-EC"/>
</dbReference>
<dbReference type="PROSITE" id="PS00114">
    <property type="entry name" value="PRPP_SYNTHASE"/>
    <property type="match status" value="1"/>
</dbReference>
<dbReference type="PROSITE" id="PS51083">
    <property type="entry name" value="ZF_HIT"/>
    <property type="match status" value="1"/>
</dbReference>
<dbReference type="GO" id="GO:0005737">
    <property type="term" value="C:cytoplasm"/>
    <property type="evidence" value="ECO:0007669"/>
    <property type="project" value="TreeGrafter"/>
</dbReference>
<dbReference type="EMBL" id="MBFR01000055">
    <property type="protein sequence ID" value="PVU95487.1"/>
    <property type="molecule type" value="Genomic_DNA"/>
</dbReference>
<dbReference type="EC" id="2.7.6.1" evidence="3"/>
<dbReference type="GO" id="GO:0005524">
    <property type="term" value="F:ATP binding"/>
    <property type="evidence" value="ECO:0007669"/>
    <property type="project" value="UniProtKB-KW"/>
</dbReference>
<evidence type="ECO:0000256" key="10">
    <source>
        <dbReference type="ARBA" id="ARBA00022842"/>
    </source>
</evidence>
<evidence type="ECO:0000313" key="15">
    <source>
        <dbReference type="Proteomes" id="UP000245383"/>
    </source>
</evidence>
<dbReference type="Gene3D" id="3.40.50.2020">
    <property type="match status" value="2"/>
</dbReference>
<dbReference type="PANTHER" id="PTHR10210:SF32">
    <property type="entry name" value="RIBOSE-PHOSPHATE PYROPHOSPHOKINASE 2"/>
    <property type="match status" value="1"/>
</dbReference>
<keyword evidence="10" id="KW-0460">Magnesium</keyword>
<proteinExistence type="inferred from homology"/>
<dbReference type="GO" id="GO:0002189">
    <property type="term" value="C:ribose phosphate diphosphokinase complex"/>
    <property type="evidence" value="ECO:0007669"/>
    <property type="project" value="TreeGrafter"/>
</dbReference>
<evidence type="ECO:0000256" key="5">
    <source>
        <dbReference type="ARBA" id="ARBA00022723"/>
    </source>
</evidence>
<gene>
    <name evidence="14" type="ORF">BB561_001799</name>
</gene>
<dbReference type="GO" id="GO:0000287">
    <property type="term" value="F:magnesium ion binding"/>
    <property type="evidence" value="ECO:0007669"/>
    <property type="project" value="InterPro"/>
</dbReference>
<keyword evidence="7" id="KW-0547">Nucleotide-binding</keyword>
<evidence type="ECO:0000256" key="1">
    <source>
        <dbReference type="ARBA" id="ARBA00004996"/>
    </source>
</evidence>
<dbReference type="GO" id="GO:0006164">
    <property type="term" value="P:purine nucleotide biosynthetic process"/>
    <property type="evidence" value="ECO:0007669"/>
    <property type="project" value="TreeGrafter"/>
</dbReference>
<dbReference type="GO" id="GO:0016301">
    <property type="term" value="F:kinase activity"/>
    <property type="evidence" value="ECO:0007669"/>
    <property type="project" value="UniProtKB-KW"/>
</dbReference>
<evidence type="ECO:0000256" key="9">
    <source>
        <dbReference type="ARBA" id="ARBA00022840"/>
    </source>
</evidence>